<dbReference type="Gene3D" id="1.20.58.300">
    <property type="entry name" value="FlgN-like"/>
    <property type="match status" value="1"/>
</dbReference>
<evidence type="ECO:0000313" key="5">
    <source>
        <dbReference type="Proteomes" id="UP000192900"/>
    </source>
</evidence>
<dbReference type="OrthoDB" id="6480873at2"/>
<evidence type="ECO:0000256" key="3">
    <source>
        <dbReference type="ARBA" id="ARBA00022795"/>
    </source>
</evidence>
<evidence type="ECO:0000313" key="4">
    <source>
        <dbReference type="EMBL" id="ARJ41861.1"/>
    </source>
</evidence>
<name>A0A1W6B443_9GAMM</name>
<comment type="function">
    <text evidence="1">Required for the efficient initiation of filament assembly.</text>
</comment>
<dbReference type="STRING" id="1891675.B1H58_07385"/>
<sequence length="148" mass="16630">MMQTLLTTLIKLQDTLNELDAVLAEEIKQLSHAQVNAVALQQLSDIKSSLLATLAWHDEQRKQTEKDLHLQAPYEQQPTLMGHWNRILQSTQKARDMNLQASHLLDIHMKKLQSFSKILNKSAASPGLYTAGGQSENNGKARAYNITI</sequence>
<evidence type="ECO:0008006" key="6">
    <source>
        <dbReference type="Google" id="ProtNLM"/>
    </source>
</evidence>
<dbReference type="InterPro" id="IPR007809">
    <property type="entry name" value="FlgN-like"/>
</dbReference>
<protein>
    <recommendedName>
        <fullName evidence="6">Flagellar biosynthesis protein FlgN</fullName>
    </recommendedName>
</protein>
<dbReference type="EMBL" id="CP019706">
    <property type="protein sequence ID" value="ARJ41861.1"/>
    <property type="molecule type" value="Genomic_DNA"/>
</dbReference>
<keyword evidence="3" id="KW-1005">Bacterial flagellum biogenesis</keyword>
<accession>A0A1W6B443</accession>
<dbReference type="Pfam" id="PF05130">
    <property type="entry name" value="FlgN"/>
    <property type="match status" value="1"/>
</dbReference>
<dbReference type="SUPFAM" id="SSF140566">
    <property type="entry name" value="FlgN-like"/>
    <property type="match status" value="1"/>
</dbReference>
<comment type="similarity">
    <text evidence="2">Belongs to the FlgN family.</text>
</comment>
<dbReference type="InterPro" id="IPR036679">
    <property type="entry name" value="FlgN-like_sf"/>
</dbReference>
<evidence type="ECO:0000256" key="2">
    <source>
        <dbReference type="ARBA" id="ARBA00007703"/>
    </source>
</evidence>
<dbReference type="KEGG" id="palh:B1H58_07385"/>
<proteinExistence type="inferred from homology"/>
<evidence type="ECO:0000256" key="1">
    <source>
        <dbReference type="ARBA" id="ARBA00002397"/>
    </source>
</evidence>
<organism evidence="4 5">
    <name type="scientific">Pantoea alhagi</name>
    <dbReference type="NCBI Taxonomy" id="1891675"/>
    <lineage>
        <taxon>Bacteria</taxon>
        <taxon>Pseudomonadati</taxon>
        <taxon>Pseudomonadota</taxon>
        <taxon>Gammaproteobacteria</taxon>
        <taxon>Enterobacterales</taxon>
        <taxon>Erwiniaceae</taxon>
        <taxon>Pantoea</taxon>
    </lineage>
</organism>
<reference evidence="4 5" key="1">
    <citation type="submission" date="2017-02" db="EMBL/GenBank/DDBJ databases">
        <title>Complete genome sequence of the drought resistance-promoting endophyte Pantoea alhagi LTYR-11Z.</title>
        <authorList>
            <person name="Zhang L."/>
        </authorList>
    </citation>
    <scope>NUCLEOTIDE SEQUENCE [LARGE SCALE GENOMIC DNA]</scope>
    <source>
        <strain evidence="4 5">LTYR-11Z</strain>
    </source>
</reference>
<gene>
    <name evidence="4" type="ORF">B1H58_07385</name>
</gene>
<keyword evidence="5" id="KW-1185">Reference proteome</keyword>
<dbReference type="RefSeq" id="WP_085069082.1">
    <property type="nucleotide sequence ID" value="NZ_CP019706.1"/>
</dbReference>
<dbReference type="AlphaFoldDB" id="A0A1W6B443"/>
<dbReference type="Proteomes" id="UP000192900">
    <property type="component" value="Chromosome"/>
</dbReference>
<dbReference type="GO" id="GO:0044780">
    <property type="term" value="P:bacterial-type flagellum assembly"/>
    <property type="evidence" value="ECO:0007669"/>
    <property type="project" value="InterPro"/>
</dbReference>